<accession>A0A427Y456</accession>
<gene>
    <name evidence="2" type="ORF">EHS24_004054</name>
</gene>
<dbReference type="GeneID" id="39588597"/>
<feature type="compositionally biased region" description="Polar residues" evidence="1">
    <location>
        <begin position="47"/>
        <end position="62"/>
    </location>
</feature>
<evidence type="ECO:0000256" key="1">
    <source>
        <dbReference type="SAM" id="MobiDB-lite"/>
    </source>
</evidence>
<dbReference type="Proteomes" id="UP000279236">
    <property type="component" value="Unassembled WGS sequence"/>
</dbReference>
<reference evidence="2 3" key="1">
    <citation type="submission" date="2018-11" db="EMBL/GenBank/DDBJ databases">
        <title>Genome sequence of Apiotrichum porosum DSM 27194.</title>
        <authorList>
            <person name="Aliyu H."/>
            <person name="Gorte O."/>
            <person name="Ochsenreither K."/>
        </authorList>
    </citation>
    <scope>NUCLEOTIDE SEQUENCE [LARGE SCALE GENOMIC DNA]</scope>
    <source>
        <strain evidence="2 3">DSM 27194</strain>
    </source>
</reference>
<dbReference type="RefSeq" id="XP_028478655.1">
    <property type="nucleotide sequence ID" value="XM_028619683.1"/>
</dbReference>
<evidence type="ECO:0000313" key="3">
    <source>
        <dbReference type="Proteomes" id="UP000279236"/>
    </source>
</evidence>
<dbReference type="EMBL" id="RSCE01000002">
    <property type="protein sequence ID" value="RSH85870.1"/>
    <property type="molecule type" value="Genomic_DNA"/>
</dbReference>
<feature type="region of interest" description="Disordered" evidence="1">
    <location>
        <begin position="43"/>
        <end position="62"/>
    </location>
</feature>
<organism evidence="2 3">
    <name type="scientific">Apiotrichum porosum</name>
    <dbReference type="NCBI Taxonomy" id="105984"/>
    <lineage>
        <taxon>Eukaryota</taxon>
        <taxon>Fungi</taxon>
        <taxon>Dikarya</taxon>
        <taxon>Basidiomycota</taxon>
        <taxon>Agaricomycotina</taxon>
        <taxon>Tremellomycetes</taxon>
        <taxon>Trichosporonales</taxon>
        <taxon>Trichosporonaceae</taxon>
        <taxon>Apiotrichum</taxon>
    </lineage>
</organism>
<proteinExistence type="predicted"/>
<name>A0A427Y456_9TREE</name>
<dbReference type="AlphaFoldDB" id="A0A427Y456"/>
<protein>
    <submittedName>
        <fullName evidence="2">Uncharacterized protein</fullName>
    </submittedName>
</protein>
<sequence>MEQTKITKVILPVATPPTVAAPARPATASFGAGLLLKFRKTDARKGQQLTDNGSNTPKNTRQNPAYCYSCQMRNFYVPNLPLPPPGVEDNRWD</sequence>
<evidence type="ECO:0000313" key="2">
    <source>
        <dbReference type="EMBL" id="RSH85870.1"/>
    </source>
</evidence>
<keyword evidence="3" id="KW-1185">Reference proteome</keyword>
<comment type="caution">
    <text evidence="2">The sequence shown here is derived from an EMBL/GenBank/DDBJ whole genome shotgun (WGS) entry which is preliminary data.</text>
</comment>